<reference evidence="1 2" key="1">
    <citation type="submission" date="2018-08" db="EMBL/GenBank/DDBJ databases">
        <title>Chitinophaga sp. K20C18050901, a novel bacterium isolated from forest soil.</title>
        <authorList>
            <person name="Wang C."/>
        </authorList>
    </citation>
    <scope>NUCLEOTIDE SEQUENCE [LARGE SCALE GENOMIC DNA]</scope>
    <source>
        <strain evidence="1 2">K20C18050901</strain>
    </source>
</reference>
<keyword evidence="2" id="KW-1185">Reference proteome</keyword>
<evidence type="ECO:0000313" key="2">
    <source>
        <dbReference type="Proteomes" id="UP000261174"/>
    </source>
</evidence>
<sequence>MYFLKVRGSCLNFESIGQYILDLLSASPKKCRLSPTIKRNASLRVGALPLQLWFVLRNGFYPRTDQKLLEHKYEFRTVWPFPWAASITECAMKVAVGLGNILIENALFLMI</sequence>
<protein>
    <submittedName>
        <fullName evidence="1">Uncharacterized protein</fullName>
    </submittedName>
</protein>
<dbReference type="EMBL" id="QTJV01000019">
    <property type="protein sequence ID" value="RFM30769.1"/>
    <property type="molecule type" value="Genomic_DNA"/>
</dbReference>
<accession>A0A3E1NS48</accession>
<proteinExistence type="predicted"/>
<name>A0A3E1NS48_9BACT</name>
<dbReference type="AlphaFoldDB" id="A0A3E1NS48"/>
<evidence type="ECO:0000313" key="1">
    <source>
        <dbReference type="EMBL" id="RFM30769.1"/>
    </source>
</evidence>
<organism evidence="1 2">
    <name type="scientific">Chitinophaga silvisoli</name>
    <dbReference type="NCBI Taxonomy" id="2291814"/>
    <lineage>
        <taxon>Bacteria</taxon>
        <taxon>Pseudomonadati</taxon>
        <taxon>Bacteroidota</taxon>
        <taxon>Chitinophagia</taxon>
        <taxon>Chitinophagales</taxon>
        <taxon>Chitinophagaceae</taxon>
        <taxon>Chitinophaga</taxon>
    </lineage>
</organism>
<dbReference type="Proteomes" id="UP000261174">
    <property type="component" value="Unassembled WGS sequence"/>
</dbReference>
<comment type="caution">
    <text evidence="1">The sequence shown here is derived from an EMBL/GenBank/DDBJ whole genome shotgun (WGS) entry which is preliminary data.</text>
</comment>
<gene>
    <name evidence="1" type="ORF">DXN04_32160</name>
</gene>